<comment type="caution">
    <text evidence="2">The sequence shown here is derived from an EMBL/GenBank/DDBJ whole genome shotgun (WGS) entry which is preliminary data.</text>
</comment>
<dbReference type="GeneID" id="28733350"/>
<keyword evidence="3" id="KW-1185">Reference proteome</keyword>
<feature type="region of interest" description="Disordered" evidence="1">
    <location>
        <begin position="1"/>
        <end position="24"/>
    </location>
</feature>
<dbReference type="AlphaFoldDB" id="A0A0N1HLA7"/>
<gene>
    <name evidence="2" type="ORF">AB675_157</name>
</gene>
<feature type="region of interest" description="Disordered" evidence="1">
    <location>
        <begin position="544"/>
        <end position="569"/>
    </location>
</feature>
<organism evidence="2 3">
    <name type="scientific">Cyphellophora attinorum</name>
    <dbReference type="NCBI Taxonomy" id="1664694"/>
    <lineage>
        <taxon>Eukaryota</taxon>
        <taxon>Fungi</taxon>
        <taxon>Dikarya</taxon>
        <taxon>Ascomycota</taxon>
        <taxon>Pezizomycotina</taxon>
        <taxon>Eurotiomycetes</taxon>
        <taxon>Chaetothyriomycetidae</taxon>
        <taxon>Chaetothyriales</taxon>
        <taxon>Cyphellophoraceae</taxon>
        <taxon>Cyphellophora</taxon>
    </lineage>
</organism>
<dbReference type="PANTHER" id="PTHR42085">
    <property type="entry name" value="F-BOX DOMAIN-CONTAINING PROTEIN"/>
    <property type="match status" value="1"/>
</dbReference>
<dbReference type="PANTHER" id="PTHR42085:SF2">
    <property type="entry name" value="F-BOX DOMAIN-CONTAINING PROTEIN"/>
    <property type="match status" value="1"/>
</dbReference>
<sequence length="569" mass="63632">MDGASLDRPAKRPRLAGHADKSMKRRVSLNPVVSVSREEMRFRYRNGKQVSSFRMSYGRTVEFGSDSLAAKAFDLWSLSGADSTDFPLTGTPIQALLYGSERKPRRLDGLPLDPYLSPLNTTEEKLFRQIERHHRGLRVSDIRPMPASPENRDAHYTVMLEVHTTVTHEGVQQGPFDFTVFYSADMFLKAANIPEARLISLSYDRSRLPPNGAAGRLKVNITFSLEGSYAKVCGELDITDSLPGLGDNLKKEDIRSVKAATLHGKDISETPLDELLRADNVRKNMLLTVVSRPPQDIPDSTISHGTGITGSRFMDLPGELRNPIYEAIRANDEAYLRDRQVRKVNDALTADELQRPISEFLCGAQMLRVNHRTYNEALDYLYPCTTLTIVAGHEEISNYHSSDFSSGKPAFFKGALGRTLLHLDSLSRKAFECVKVIELTLHDPFSEQVHPARALPPFENACLEGLLERLAARKTPLEEFKLQVRSRKRLFAHTGGAESIPTARLLKEVKTKKLTIVAYGGNTHVSKPTARWLEKGMVVKVPAARSSMPSTTRIDREADFEKEPYSSVL</sequence>
<dbReference type="RefSeq" id="XP_017997706.1">
    <property type="nucleotide sequence ID" value="XM_018141480.1"/>
</dbReference>
<name>A0A0N1HLA7_9EURO</name>
<dbReference type="EMBL" id="LFJN01000022">
    <property type="protein sequence ID" value="KPI37743.1"/>
    <property type="molecule type" value="Genomic_DNA"/>
</dbReference>
<protein>
    <submittedName>
        <fullName evidence="2">Uncharacterized protein</fullName>
    </submittedName>
</protein>
<dbReference type="VEuPathDB" id="FungiDB:AB675_157"/>
<dbReference type="Proteomes" id="UP000038010">
    <property type="component" value="Unassembled WGS sequence"/>
</dbReference>
<evidence type="ECO:0000313" key="2">
    <source>
        <dbReference type="EMBL" id="KPI37743.1"/>
    </source>
</evidence>
<evidence type="ECO:0000313" key="3">
    <source>
        <dbReference type="Proteomes" id="UP000038010"/>
    </source>
</evidence>
<reference evidence="2 3" key="1">
    <citation type="submission" date="2015-06" db="EMBL/GenBank/DDBJ databases">
        <title>Draft genome of the ant-associated black yeast Phialophora attae CBS 131958.</title>
        <authorList>
            <person name="Moreno L.F."/>
            <person name="Stielow B.J."/>
            <person name="de Hoog S."/>
            <person name="Vicente V.A."/>
            <person name="Weiss V.A."/>
            <person name="de Vries M."/>
            <person name="Cruz L.M."/>
            <person name="Souza E.M."/>
        </authorList>
    </citation>
    <scope>NUCLEOTIDE SEQUENCE [LARGE SCALE GENOMIC DNA]</scope>
    <source>
        <strain evidence="2 3">CBS 131958</strain>
    </source>
</reference>
<evidence type="ECO:0000256" key="1">
    <source>
        <dbReference type="SAM" id="MobiDB-lite"/>
    </source>
</evidence>
<feature type="compositionally biased region" description="Basic and acidic residues" evidence="1">
    <location>
        <begin position="553"/>
        <end position="569"/>
    </location>
</feature>
<accession>A0A0N1HLA7</accession>
<dbReference type="InterPro" id="IPR038883">
    <property type="entry name" value="AN11006-like"/>
</dbReference>
<proteinExistence type="predicted"/>